<dbReference type="EMBL" id="JAYRBN010000008">
    <property type="protein sequence ID" value="KAL2750828.1"/>
    <property type="molecule type" value="Genomic_DNA"/>
</dbReference>
<dbReference type="AlphaFoldDB" id="A0ABD2D360"/>
<keyword evidence="2" id="KW-1185">Reference proteome</keyword>
<organism evidence="1 2">
    <name type="scientific">Vespula maculifrons</name>
    <name type="common">Eastern yellow jacket</name>
    <name type="synonym">Wasp</name>
    <dbReference type="NCBI Taxonomy" id="7453"/>
    <lineage>
        <taxon>Eukaryota</taxon>
        <taxon>Metazoa</taxon>
        <taxon>Ecdysozoa</taxon>
        <taxon>Arthropoda</taxon>
        <taxon>Hexapoda</taxon>
        <taxon>Insecta</taxon>
        <taxon>Pterygota</taxon>
        <taxon>Neoptera</taxon>
        <taxon>Endopterygota</taxon>
        <taxon>Hymenoptera</taxon>
        <taxon>Apocrita</taxon>
        <taxon>Aculeata</taxon>
        <taxon>Vespoidea</taxon>
        <taxon>Vespidae</taxon>
        <taxon>Vespinae</taxon>
        <taxon>Vespula</taxon>
    </lineage>
</organism>
<proteinExistence type="predicted"/>
<sequence length="100" mass="11403">MKEEEGVKARHLTVINDAEFLVFVLQRGPPLLYVSLAIKADAGYIERGWEEKIFYSQSQQNKLQMRSLTPFVIQPSLEKISNPSSIRAVTRSLNKITPEL</sequence>
<accession>A0ABD2D360</accession>
<evidence type="ECO:0000313" key="1">
    <source>
        <dbReference type="EMBL" id="KAL2750828.1"/>
    </source>
</evidence>
<dbReference type="Proteomes" id="UP001607303">
    <property type="component" value="Unassembled WGS sequence"/>
</dbReference>
<reference evidence="1 2" key="1">
    <citation type="journal article" date="2024" name="Ann. Entomol. Soc. Am.">
        <title>Genomic analyses of the southern and eastern yellowjacket wasps (Hymenoptera: Vespidae) reveal evolutionary signatures of social life.</title>
        <authorList>
            <person name="Catto M.A."/>
            <person name="Caine P.B."/>
            <person name="Orr S.E."/>
            <person name="Hunt B.G."/>
            <person name="Goodisman M.A.D."/>
        </authorList>
    </citation>
    <scope>NUCLEOTIDE SEQUENCE [LARGE SCALE GENOMIC DNA]</scope>
    <source>
        <strain evidence="1">232</strain>
        <tissue evidence="1">Head and thorax</tissue>
    </source>
</reference>
<name>A0ABD2D360_VESMC</name>
<comment type="caution">
    <text evidence="1">The sequence shown here is derived from an EMBL/GenBank/DDBJ whole genome shotgun (WGS) entry which is preliminary data.</text>
</comment>
<protein>
    <submittedName>
        <fullName evidence="1">Uncharacterized protein</fullName>
    </submittedName>
</protein>
<gene>
    <name evidence="1" type="ORF">V1477_000931</name>
</gene>
<evidence type="ECO:0000313" key="2">
    <source>
        <dbReference type="Proteomes" id="UP001607303"/>
    </source>
</evidence>